<comment type="caution">
    <text evidence="2">The sequence shown here is derived from an EMBL/GenBank/DDBJ whole genome shotgun (WGS) entry which is preliminary data.</text>
</comment>
<feature type="non-terminal residue" evidence="2">
    <location>
        <position position="1"/>
    </location>
</feature>
<accession>A0A699TKW2</accession>
<feature type="compositionally biased region" description="Basic and acidic residues" evidence="1">
    <location>
        <begin position="88"/>
        <end position="98"/>
    </location>
</feature>
<gene>
    <name evidence="2" type="ORF">Tci_882372</name>
</gene>
<feature type="region of interest" description="Disordered" evidence="1">
    <location>
        <begin position="1"/>
        <end position="98"/>
    </location>
</feature>
<name>A0A699TKW2_TANCI</name>
<dbReference type="EMBL" id="BKCJ011252075">
    <property type="protein sequence ID" value="GFD10403.1"/>
    <property type="molecule type" value="Genomic_DNA"/>
</dbReference>
<protein>
    <submittedName>
        <fullName evidence="2">Uncharacterized protein</fullName>
    </submittedName>
</protein>
<proteinExistence type="predicted"/>
<dbReference type="AlphaFoldDB" id="A0A699TKW2"/>
<evidence type="ECO:0000313" key="2">
    <source>
        <dbReference type="EMBL" id="GFD10403.1"/>
    </source>
</evidence>
<organism evidence="2">
    <name type="scientific">Tanacetum cinerariifolium</name>
    <name type="common">Dalmatian daisy</name>
    <name type="synonym">Chrysanthemum cinerariifolium</name>
    <dbReference type="NCBI Taxonomy" id="118510"/>
    <lineage>
        <taxon>Eukaryota</taxon>
        <taxon>Viridiplantae</taxon>
        <taxon>Streptophyta</taxon>
        <taxon>Embryophyta</taxon>
        <taxon>Tracheophyta</taxon>
        <taxon>Spermatophyta</taxon>
        <taxon>Magnoliopsida</taxon>
        <taxon>eudicotyledons</taxon>
        <taxon>Gunneridae</taxon>
        <taxon>Pentapetalae</taxon>
        <taxon>asterids</taxon>
        <taxon>campanulids</taxon>
        <taxon>Asterales</taxon>
        <taxon>Asteraceae</taxon>
        <taxon>Asteroideae</taxon>
        <taxon>Anthemideae</taxon>
        <taxon>Anthemidinae</taxon>
        <taxon>Tanacetum</taxon>
    </lineage>
</organism>
<evidence type="ECO:0000256" key="1">
    <source>
        <dbReference type="SAM" id="MobiDB-lite"/>
    </source>
</evidence>
<reference evidence="2" key="1">
    <citation type="journal article" date="2019" name="Sci. Rep.">
        <title>Draft genome of Tanacetum cinerariifolium, the natural source of mosquito coil.</title>
        <authorList>
            <person name="Yamashiro T."/>
            <person name="Shiraishi A."/>
            <person name="Satake H."/>
            <person name="Nakayama K."/>
        </authorList>
    </citation>
    <scope>NUCLEOTIDE SEQUENCE</scope>
</reference>
<feature type="compositionally biased region" description="Basic residues" evidence="1">
    <location>
        <begin position="1"/>
        <end position="10"/>
    </location>
</feature>
<feature type="compositionally biased region" description="Basic residues" evidence="1">
    <location>
        <begin position="71"/>
        <end position="87"/>
    </location>
</feature>
<sequence length="98" mass="10313">PGLRGAHRSGKRDAARNRRLGQAHAAAASLLHGPPARPGGVHLGPKEGKYRGPARIAGPQSGRALPTARRPPGRPHAARPIGRPHRVSARDIRAGRYA</sequence>